<dbReference type="Proteomes" id="UP001501442">
    <property type="component" value="Unassembled WGS sequence"/>
</dbReference>
<dbReference type="EMBL" id="BAABHK010000005">
    <property type="protein sequence ID" value="GAA4627237.1"/>
    <property type="molecule type" value="Genomic_DNA"/>
</dbReference>
<dbReference type="Gene3D" id="3.20.20.150">
    <property type="entry name" value="Divalent-metal-dependent TIM barrel enzymes"/>
    <property type="match status" value="1"/>
</dbReference>
<feature type="domain" description="Xylose isomerase-like TIM barrel" evidence="1">
    <location>
        <begin position="24"/>
        <end position="267"/>
    </location>
</feature>
<reference evidence="3" key="1">
    <citation type="journal article" date="2019" name="Int. J. Syst. Evol. Microbiol.">
        <title>The Global Catalogue of Microorganisms (GCM) 10K type strain sequencing project: providing services to taxonomists for standard genome sequencing and annotation.</title>
        <authorList>
            <consortium name="The Broad Institute Genomics Platform"/>
            <consortium name="The Broad Institute Genome Sequencing Center for Infectious Disease"/>
            <person name="Wu L."/>
            <person name="Ma J."/>
        </authorList>
    </citation>
    <scope>NUCLEOTIDE SEQUENCE [LARGE SCALE GENOMIC DNA]</scope>
    <source>
        <strain evidence="3">JCM 17939</strain>
    </source>
</reference>
<dbReference type="InterPro" id="IPR013022">
    <property type="entry name" value="Xyl_isomerase-like_TIM-brl"/>
</dbReference>
<sequence length="273" mass="30213">MPLTLPFASGIAAQEYLSAEEGAARAHEHGCTHWYIDFSLEADQPCTWSPERVQGLRALTSRLGVSPILHGNFRAPLATEIPEVREGTLRYLSTELHLAERLGCPLVIHGGCVVDPRPTRSARRAALARFLSAVELILEEADRRGVEIWVENLSHYPRHRPFSYVFTGHDDFAEAKRRIPELTFVFDIGHANVNQGFPVAILDDFAGDIRALSVSNNDGQADSHLGLHAGTIPLGQVVGLLKRRSWQGTVVFETRGTPVVSGVDLLRSLWERN</sequence>
<name>A0ABP8U9V5_9ACTN</name>
<gene>
    <name evidence="2" type="ORF">GCM10023196_038630</name>
</gene>
<dbReference type="InterPro" id="IPR050312">
    <property type="entry name" value="IolE/XylAMocC-like"/>
</dbReference>
<keyword evidence="3" id="KW-1185">Reference proteome</keyword>
<accession>A0ABP8U9V5</accession>
<organism evidence="2 3">
    <name type="scientific">Actinoallomurus vinaceus</name>
    <dbReference type="NCBI Taxonomy" id="1080074"/>
    <lineage>
        <taxon>Bacteria</taxon>
        <taxon>Bacillati</taxon>
        <taxon>Actinomycetota</taxon>
        <taxon>Actinomycetes</taxon>
        <taxon>Streptosporangiales</taxon>
        <taxon>Thermomonosporaceae</taxon>
        <taxon>Actinoallomurus</taxon>
    </lineage>
</organism>
<dbReference type="Pfam" id="PF01261">
    <property type="entry name" value="AP_endonuc_2"/>
    <property type="match status" value="1"/>
</dbReference>
<evidence type="ECO:0000259" key="1">
    <source>
        <dbReference type="Pfam" id="PF01261"/>
    </source>
</evidence>
<proteinExistence type="predicted"/>
<dbReference type="SUPFAM" id="SSF51658">
    <property type="entry name" value="Xylose isomerase-like"/>
    <property type="match status" value="1"/>
</dbReference>
<comment type="caution">
    <text evidence="2">The sequence shown here is derived from an EMBL/GenBank/DDBJ whole genome shotgun (WGS) entry which is preliminary data.</text>
</comment>
<dbReference type="InterPro" id="IPR036237">
    <property type="entry name" value="Xyl_isomerase-like_sf"/>
</dbReference>
<protein>
    <recommendedName>
        <fullName evidence="1">Xylose isomerase-like TIM barrel domain-containing protein</fullName>
    </recommendedName>
</protein>
<dbReference type="RefSeq" id="WP_345432262.1">
    <property type="nucleotide sequence ID" value="NZ_BAABHK010000005.1"/>
</dbReference>
<evidence type="ECO:0000313" key="3">
    <source>
        <dbReference type="Proteomes" id="UP001501442"/>
    </source>
</evidence>
<dbReference type="PANTHER" id="PTHR12110">
    <property type="entry name" value="HYDROXYPYRUVATE ISOMERASE"/>
    <property type="match status" value="1"/>
</dbReference>
<dbReference type="PANTHER" id="PTHR12110:SF21">
    <property type="entry name" value="XYLOSE ISOMERASE-LIKE TIM BARREL DOMAIN-CONTAINING PROTEIN"/>
    <property type="match status" value="1"/>
</dbReference>
<evidence type="ECO:0000313" key="2">
    <source>
        <dbReference type="EMBL" id="GAA4627237.1"/>
    </source>
</evidence>